<accession>A0A3B1DXH1</accession>
<protein>
    <submittedName>
        <fullName evidence="6">Thioredoxin</fullName>
    </submittedName>
</protein>
<dbReference type="InterPro" id="IPR005746">
    <property type="entry name" value="Thioredoxin"/>
</dbReference>
<evidence type="ECO:0000256" key="1">
    <source>
        <dbReference type="ARBA" id="ARBA00022448"/>
    </source>
</evidence>
<dbReference type="PRINTS" id="PR00421">
    <property type="entry name" value="THIOREDOXIN"/>
</dbReference>
<dbReference type="NCBIfam" id="TIGR01068">
    <property type="entry name" value="thioredoxin"/>
    <property type="match status" value="1"/>
</dbReference>
<proteinExistence type="predicted"/>
<keyword evidence="1" id="KW-0813">Transport</keyword>
<keyword evidence="3" id="KW-1015">Disulfide bond</keyword>
<dbReference type="Pfam" id="PF00085">
    <property type="entry name" value="Thioredoxin"/>
    <property type="match status" value="1"/>
</dbReference>
<name>A0A3B1DXH1_9ZZZZ</name>
<dbReference type="SUPFAM" id="SSF52833">
    <property type="entry name" value="Thioredoxin-like"/>
    <property type="match status" value="1"/>
</dbReference>
<dbReference type="AlphaFoldDB" id="A0A3B1DXH1"/>
<dbReference type="PANTHER" id="PTHR45663:SF11">
    <property type="entry name" value="GEO12009P1"/>
    <property type="match status" value="1"/>
</dbReference>
<keyword evidence="2" id="KW-0249">Electron transport</keyword>
<sequence>MASENVHEFTTDNFQAEVLDAEQPVLVDFWAEWCMPCRMLAPTIEEIADDFAGKIKVGKLDTDGNQEIGVQFEISAIPTIIVFKGGQPAKKFVGLTNKADLESALNEMLSA</sequence>
<dbReference type="Gene3D" id="3.40.30.10">
    <property type="entry name" value="Glutaredoxin"/>
    <property type="match status" value="1"/>
</dbReference>
<evidence type="ECO:0000256" key="2">
    <source>
        <dbReference type="ARBA" id="ARBA00022982"/>
    </source>
</evidence>
<evidence type="ECO:0000259" key="5">
    <source>
        <dbReference type="PROSITE" id="PS51352"/>
    </source>
</evidence>
<dbReference type="InterPro" id="IPR013766">
    <property type="entry name" value="Thioredoxin_domain"/>
</dbReference>
<organism evidence="6">
    <name type="scientific">hydrothermal vent metagenome</name>
    <dbReference type="NCBI Taxonomy" id="652676"/>
    <lineage>
        <taxon>unclassified sequences</taxon>
        <taxon>metagenomes</taxon>
        <taxon>ecological metagenomes</taxon>
    </lineage>
</organism>
<dbReference type="PIRSF" id="PIRSF000077">
    <property type="entry name" value="Thioredoxin"/>
    <property type="match status" value="1"/>
</dbReference>
<keyword evidence="4" id="KW-0676">Redox-active center</keyword>
<feature type="domain" description="Thioredoxin" evidence="5">
    <location>
        <begin position="1"/>
        <end position="110"/>
    </location>
</feature>
<evidence type="ECO:0000256" key="4">
    <source>
        <dbReference type="ARBA" id="ARBA00023284"/>
    </source>
</evidence>
<dbReference type="CDD" id="cd02947">
    <property type="entry name" value="TRX_family"/>
    <property type="match status" value="1"/>
</dbReference>
<dbReference type="EMBL" id="UOGK01000460">
    <property type="protein sequence ID" value="VAX40878.1"/>
    <property type="molecule type" value="Genomic_DNA"/>
</dbReference>
<dbReference type="GO" id="GO:0015035">
    <property type="term" value="F:protein-disulfide reductase activity"/>
    <property type="evidence" value="ECO:0007669"/>
    <property type="project" value="InterPro"/>
</dbReference>
<dbReference type="InterPro" id="IPR036249">
    <property type="entry name" value="Thioredoxin-like_sf"/>
</dbReference>
<dbReference type="FunFam" id="3.40.30.10:FF:000001">
    <property type="entry name" value="Thioredoxin"/>
    <property type="match status" value="1"/>
</dbReference>
<dbReference type="GO" id="GO:0005737">
    <property type="term" value="C:cytoplasm"/>
    <property type="evidence" value="ECO:0007669"/>
    <property type="project" value="TreeGrafter"/>
</dbReference>
<dbReference type="PROSITE" id="PS51352">
    <property type="entry name" value="THIOREDOXIN_2"/>
    <property type="match status" value="1"/>
</dbReference>
<gene>
    <name evidence="6" type="ORF">MNBD_PLANCTO03-1700</name>
</gene>
<evidence type="ECO:0000256" key="3">
    <source>
        <dbReference type="ARBA" id="ARBA00023157"/>
    </source>
</evidence>
<evidence type="ECO:0000313" key="6">
    <source>
        <dbReference type="EMBL" id="VAX40878.1"/>
    </source>
</evidence>
<reference evidence="6" key="1">
    <citation type="submission" date="2018-06" db="EMBL/GenBank/DDBJ databases">
        <authorList>
            <person name="Zhirakovskaya E."/>
        </authorList>
    </citation>
    <scope>NUCLEOTIDE SEQUENCE</scope>
</reference>
<dbReference type="PANTHER" id="PTHR45663">
    <property type="entry name" value="GEO12009P1"/>
    <property type="match status" value="1"/>
</dbReference>